<feature type="transmembrane region" description="Helical" evidence="8">
    <location>
        <begin position="62"/>
        <end position="82"/>
    </location>
</feature>
<dbReference type="Pfam" id="PF01545">
    <property type="entry name" value="Cation_efflux"/>
    <property type="match status" value="1"/>
</dbReference>
<gene>
    <name evidence="10" type="ORF">PhCBS80983_g03676</name>
</gene>
<dbReference type="AlphaFoldDB" id="A0A507E1G5"/>
<comment type="similarity">
    <text evidence="2">Belongs to the cation diffusion facilitator (CDF) transporter (TC 2.A.4) family. SLC30A subfamily.</text>
</comment>
<dbReference type="STRING" id="109895.A0A507E1G5"/>
<evidence type="ECO:0000256" key="3">
    <source>
        <dbReference type="ARBA" id="ARBA00022448"/>
    </source>
</evidence>
<dbReference type="GO" id="GO:0005794">
    <property type="term" value="C:Golgi apparatus"/>
    <property type="evidence" value="ECO:0007669"/>
    <property type="project" value="TreeGrafter"/>
</dbReference>
<keyword evidence="6" id="KW-0406">Ion transport</keyword>
<feature type="transmembrane region" description="Helical" evidence="8">
    <location>
        <begin position="94"/>
        <end position="112"/>
    </location>
</feature>
<feature type="transmembrane region" description="Helical" evidence="8">
    <location>
        <begin position="312"/>
        <end position="329"/>
    </location>
</feature>
<feature type="transmembrane region" description="Helical" evidence="8">
    <location>
        <begin position="166"/>
        <end position="183"/>
    </location>
</feature>
<evidence type="ECO:0000256" key="5">
    <source>
        <dbReference type="ARBA" id="ARBA00022989"/>
    </source>
</evidence>
<dbReference type="GO" id="GO:1904257">
    <property type="term" value="P:zinc ion import into Golgi lumen"/>
    <property type="evidence" value="ECO:0007669"/>
    <property type="project" value="TreeGrafter"/>
</dbReference>
<evidence type="ECO:0000256" key="6">
    <source>
        <dbReference type="ARBA" id="ARBA00023065"/>
    </source>
</evidence>
<dbReference type="EMBL" id="QEAQ01000049">
    <property type="protein sequence ID" value="TPX57646.1"/>
    <property type="molecule type" value="Genomic_DNA"/>
</dbReference>
<evidence type="ECO:0000313" key="10">
    <source>
        <dbReference type="EMBL" id="TPX57646.1"/>
    </source>
</evidence>
<protein>
    <recommendedName>
        <fullName evidence="9">Cation efflux protein transmembrane domain-containing protein</fullName>
    </recommendedName>
</protein>
<evidence type="ECO:0000313" key="11">
    <source>
        <dbReference type="Proteomes" id="UP000318582"/>
    </source>
</evidence>
<sequence>MLHSITIGGASDNLPLFKHGAGGVSGHGHGGGIYDKHRRTDLVAVARRYIRSIVNDKSTRNVFFFLLLNISFTGVEFAYGWWTGSLGLTADAVHMLFDSTALIFSLIASVIAKWERNERFTYGYGRVETMTGFVNALALLFASWNIMWEACERLYHPEGIERTTELLIVSILGLLWVSLRLITAATTTDMDTLTDTLTVTHTGTRTTNIHMDMVTLMISTIIHTTTTLMVILMTTMIIRMVTRTITRMVTPTVATLMVTITHTAVTIISCMLIFTSIVGMFLHILSDTLGSVGVIISSILIQLYGWQWTDPLCSLFIAIMTIISLWPLLKGTGATLLQRVPEAIESQLAEAYRKINMIEGVSGFSQPHFWEVSQGNNVGTIKIQMRPGVHDEDHLRMQVAGVFQEVGVRDMVVQTERGVGGVHGLSGMGVGSMGAPNTYMG</sequence>
<accession>A0A507E1G5</accession>
<feature type="transmembrane region" description="Helical" evidence="8">
    <location>
        <begin position="214"/>
        <end position="238"/>
    </location>
</feature>
<dbReference type="PANTHER" id="PTHR45755:SF4">
    <property type="entry name" value="ZINC TRANSPORTER 7"/>
    <property type="match status" value="1"/>
</dbReference>
<dbReference type="InterPro" id="IPR045316">
    <property type="entry name" value="Msc2-like"/>
</dbReference>
<name>A0A507E1G5_9FUNG</name>
<dbReference type="GO" id="GO:0031410">
    <property type="term" value="C:cytoplasmic vesicle"/>
    <property type="evidence" value="ECO:0007669"/>
    <property type="project" value="TreeGrafter"/>
</dbReference>
<dbReference type="GO" id="GO:0005385">
    <property type="term" value="F:zinc ion transmembrane transporter activity"/>
    <property type="evidence" value="ECO:0007669"/>
    <property type="project" value="InterPro"/>
</dbReference>
<reference evidence="10 11" key="1">
    <citation type="journal article" date="2019" name="Sci. Rep.">
        <title>Comparative genomics of chytrid fungi reveal insights into the obligate biotrophic and pathogenic lifestyle of Synchytrium endobioticum.</title>
        <authorList>
            <person name="van de Vossenberg B.T.L.H."/>
            <person name="Warris S."/>
            <person name="Nguyen H.D.T."/>
            <person name="van Gent-Pelzer M.P.E."/>
            <person name="Joly D.L."/>
            <person name="van de Geest H.C."/>
            <person name="Bonants P.J.M."/>
            <person name="Smith D.S."/>
            <person name="Levesque C.A."/>
            <person name="van der Lee T.A.J."/>
        </authorList>
    </citation>
    <scope>NUCLEOTIDE SEQUENCE [LARGE SCALE GENOMIC DNA]</scope>
    <source>
        <strain evidence="10 11">CBS 809.83</strain>
    </source>
</reference>
<evidence type="ECO:0000259" key="9">
    <source>
        <dbReference type="Pfam" id="PF01545"/>
    </source>
</evidence>
<comment type="subcellular location">
    <subcellularLocation>
        <location evidence="1">Membrane</location>
        <topology evidence="1">Multi-pass membrane protein</topology>
    </subcellularLocation>
</comment>
<dbReference type="InterPro" id="IPR027469">
    <property type="entry name" value="Cation_efflux_TMD_sf"/>
</dbReference>
<dbReference type="NCBIfam" id="TIGR01297">
    <property type="entry name" value="CDF"/>
    <property type="match status" value="1"/>
</dbReference>
<dbReference type="InterPro" id="IPR058533">
    <property type="entry name" value="Cation_efflux_TM"/>
</dbReference>
<dbReference type="PANTHER" id="PTHR45755">
    <property type="match status" value="1"/>
</dbReference>
<dbReference type="Gene3D" id="1.20.1510.10">
    <property type="entry name" value="Cation efflux protein transmembrane domain"/>
    <property type="match status" value="1"/>
</dbReference>
<evidence type="ECO:0000256" key="4">
    <source>
        <dbReference type="ARBA" id="ARBA00022692"/>
    </source>
</evidence>
<feature type="transmembrane region" description="Helical" evidence="8">
    <location>
        <begin position="258"/>
        <end position="282"/>
    </location>
</feature>
<keyword evidence="4 8" id="KW-0812">Transmembrane</keyword>
<dbReference type="GO" id="GO:0016020">
    <property type="term" value="C:membrane"/>
    <property type="evidence" value="ECO:0007669"/>
    <property type="project" value="UniProtKB-SubCell"/>
</dbReference>
<evidence type="ECO:0000256" key="7">
    <source>
        <dbReference type="ARBA" id="ARBA00023136"/>
    </source>
</evidence>
<keyword evidence="3" id="KW-0813">Transport</keyword>
<evidence type="ECO:0000256" key="8">
    <source>
        <dbReference type="SAM" id="Phobius"/>
    </source>
</evidence>
<dbReference type="Proteomes" id="UP000318582">
    <property type="component" value="Unassembled WGS sequence"/>
</dbReference>
<proteinExistence type="inferred from homology"/>
<feature type="transmembrane region" description="Helical" evidence="8">
    <location>
        <begin position="124"/>
        <end position="146"/>
    </location>
</feature>
<feature type="transmembrane region" description="Helical" evidence="8">
    <location>
        <begin position="289"/>
        <end position="306"/>
    </location>
</feature>
<dbReference type="SUPFAM" id="SSF161111">
    <property type="entry name" value="Cation efflux protein transmembrane domain-like"/>
    <property type="match status" value="2"/>
</dbReference>
<evidence type="ECO:0000256" key="1">
    <source>
        <dbReference type="ARBA" id="ARBA00004141"/>
    </source>
</evidence>
<keyword evidence="7 8" id="KW-0472">Membrane</keyword>
<dbReference type="GO" id="GO:0006882">
    <property type="term" value="P:intracellular zinc ion homeostasis"/>
    <property type="evidence" value="ECO:0007669"/>
    <property type="project" value="InterPro"/>
</dbReference>
<keyword evidence="11" id="KW-1185">Reference proteome</keyword>
<comment type="caution">
    <text evidence="10">The sequence shown here is derived from an EMBL/GenBank/DDBJ whole genome shotgun (WGS) entry which is preliminary data.</text>
</comment>
<dbReference type="InterPro" id="IPR002524">
    <property type="entry name" value="Cation_efflux"/>
</dbReference>
<evidence type="ECO:0000256" key="2">
    <source>
        <dbReference type="ARBA" id="ARBA00008873"/>
    </source>
</evidence>
<feature type="domain" description="Cation efflux protein transmembrane" evidence="9">
    <location>
        <begin position="62"/>
        <end position="257"/>
    </location>
</feature>
<organism evidence="10 11">
    <name type="scientific">Powellomyces hirtus</name>
    <dbReference type="NCBI Taxonomy" id="109895"/>
    <lineage>
        <taxon>Eukaryota</taxon>
        <taxon>Fungi</taxon>
        <taxon>Fungi incertae sedis</taxon>
        <taxon>Chytridiomycota</taxon>
        <taxon>Chytridiomycota incertae sedis</taxon>
        <taxon>Chytridiomycetes</taxon>
        <taxon>Spizellomycetales</taxon>
        <taxon>Powellomycetaceae</taxon>
        <taxon>Powellomyces</taxon>
    </lineage>
</organism>
<keyword evidence="5 8" id="KW-1133">Transmembrane helix</keyword>